<evidence type="ECO:0000259" key="6">
    <source>
        <dbReference type="PROSITE" id="PS51352"/>
    </source>
</evidence>
<sequence>MQGSSDMKKFLPIFIIAFIVVIVGAAGFNMFRDRQAAKEPFGGPLNLVTMDGQPFTEKDLRATPSVIFFGFTHCPDVCPTTLYELDGWLNQLGDEGQDLKAYFITVDPERDTQDIMKTYVGNVSKRIVGITGTPENIADMVKSYHVYAKKVPGEDGEYSMDHTASVFLLDKGGRFRSTIAYQENPDTALQKLKNLAKGASAG</sequence>
<feature type="transmembrane region" description="Helical" evidence="5">
    <location>
        <begin position="12"/>
        <end position="31"/>
    </location>
</feature>
<feature type="domain" description="Thioredoxin" evidence="6">
    <location>
        <begin position="36"/>
        <end position="197"/>
    </location>
</feature>
<reference evidence="8" key="1">
    <citation type="submission" date="2017-12" db="EMBL/GenBank/DDBJ databases">
        <authorList>
            <person name="Diaz M."/>
        </authorList>
    </citation>
    <scope>NUCLEOTIDE SEQUENCE [LARGE SCALE GENOMIC DNA]</scope>
    <source>
        <strain evidence="8">FI11154</strain>
    </source>
</reference>
<keyword evidence="2 3" id="KW-0186">Copper</keyword>
<evidence type="ECO:0000256" key="3">
    <source>
        <dbReference type="PIRSR" id="PIRSR603782-1"/>
    </source>
</evidence>
<proteinExistence type="inferred from homology"/>
<dbReference type="GO" id="GO:0046872">
    <property type="term" value="F:metal ion binding"/>
    <property type="evidence" value="ECO:0007669"/>
    <property type="project" value="UniProtKB-KW"/>
</dbReference>
<dbReference type="PANTHER" id="PTHR12151">
    <property type="entry name" value="ELECTRON TRANSPORT PROTIN SCO1/SENC FAMILY MEMBER"/>
    <property type="match status" value="1"/>
</dbReference>
<dbReference type="InterPro" id="IPR013766">
    <property type="entry name" value="Thioredoxin_domain"/>
</dbReference>
<evidence type="ECO:0000256" key="2">
    <source>
        <dbReference type="ARBA" id="ARBA00023008"/>
    </source>
</evidence>
<dbReference type="InterPro" id="IPR003782">
    <property type="entry name" value="SCO1/SenC"/>
</dbReference>
<keyword evidence="5" id="KW-0812">Transmembrane</keyword>
<gene>
    <name evidence="7" type="ORF">OHAE_1705</name>
</gene>
<feature type="binding site" evidence="3">
    <location>
        <position position="162"/>
    </location>
    <ligand>
        <name>Cu cation</name>
        <dbReference type="ChEBI" id="CHEBI:23378"/>
    </ligand>
</feature>
<keyword evidence="3" id="KW-0479">Metal-binding</keyword>
<evidence type="ECO:0000256" key="5">
    <source>
        <dbReference type="SAM" id="Phobius"/>
    </source>
</evidence>
<dbReference type="Proteomes" id="UP000246073">
    <property type="component" value="Unassembled WGS sequence"/>
</dbReference>
<evidence type="ECO:0000313" key="7">
    <source>
        <dbReference type="EMBL" id="SPL65838.1"/>
    </source>
</evidence>
<feature type="binding site" evidence="3">
    <location>
        <position position="78"/>
    </location>
    <ligand>
        <name>Cu cation</name>
        <dbReference type="ChEBI" id="CHEBI:23378"/>
    </ligand>
</feature>
<organism evidence="7 8">
    <name type="scientific">Ochrobactrum soli</name>
    <dbReference type="NCBI Taxonomy" id="2448455"/>
    <lineage>
        <taxon>Bacteria</taxon>
        <taxon>Pseudomonadati</taxon>
        <taxon>Pseudomonadota</taxon>
        <taxon>Alphaproteobacteria</taxon>
        <taxon>Hyphomicrobiales</taxon>
        <taxon>Brucellaceae</taxon>
        <taxon>Brucella/Ochrobactrum group</taxon>
        <taxon>Ochrobactrum</taxon>
    </lineage>
</organism>
<feature type="binding site" evidence="3">
    <location>
        <position position="74"/>
    </location>
    <ligand>
        <name>Cu cation</name>
        <dbReference type="ChEBI" id="CHEBI:23378"/>
    </ligand>
</feature>
<dbReference type="InterPro" id="IPR036249">
    <property type="entry name" value="Thioredoxin-like_sf"/>
</dbReference>
<dbReference type="AlphaFoldDB" id="A0A2P9HNX9"/>
<dbReference type="FunFam" id="3.40.30.10:FF:000013">
    <property type="entry name" value="Blast:Protein SCO1 homolog, mitochondrial"/>
    <property type="match status" value="1"/>
</dbReference>
<evidence type="ECO:0000256" key="4">
    <source>
        <dbReference type="PIRSR" id="PIRSR603782-2"/>
    </source>
</evidence>
<keyword evidence="4" id="KW-1015">Disulfide bond</keyword>
<dbReference type="CDD" id="cd02968">
    <property type="entry name" value="SCO"/>
    <property type="match status" value="1"/>
</dbReference>
<dbReference type="Pfam" id="PF02630">
    <property type="entry name" value="SCO1-SenC"/>
    <property type="match status" value="1"/>
</dbReference>
<protein>
    <submittedName>
        <fullName evidence="7">Cytochrome oxidase biogenesis protein Sco1/SenC/PrrC, putative copper metallochaperone</fullName>
    </submittedName>
</protein>
<dbReference type="Gene3D" id="3.40.30.10">
    <property type="entry name" value="Glutaredoxin"/>
    <property type="match status" value="1"/>
</dbReference>
<dbReference type="PROSITE" id="PS51352">
    <property type="entry name" value="THIOREDOXIN_2"/>
    <property type="match status" value="1"/>
</dbReference>
<dbReference type="EMBL" id="OOFM01000005">
    <property type="protein sequence ID" value="SPL65838.1"/>
    <property type="molecule type" value="Genomic_DNA"/>
</dbReference>
<comment type="similarity">
    <text evidence="1">Belongs to the SCO1/2 family.</text>
</comment>
<dbReference type="PANTHER" id="PTHR12151:SF25">
    <property type="entry name" value="LINALOOL DEHYDRATASE_ISOMERASE DOMAIN-CONTAINING PROTEIN"/>
    <property type="match status" value="1"/>
</dbReference>
<keyword evidence="5" id="KW-0472">Membrane</keyword>
<accession>A0A2P9HNX9</accession>
<feature type="disulfide bond" description="Redox-active" evidence="4">
    <location>
        <begin position="74"/>
        <end position="78"/>
    </location>
</feature>
<evidence type="ECO:0000256" key="1">
    <source>
        <dbReference type="ARBA" id="ARBA00010996"/>
    </source>
</evidence>
<name>A0A2P9HNX9_9HYPH</name>
<dbReference type="SUPFAM" id="SSF52833">
    <property type="entry name" value="Thioredoxin-like"/>
    <property type="match status" value="1"/>
</dbReference>
<keyword evidence="5" id="KW-1133">Transmembrane helix</keyword>
<evidence type="ECO:0000313" key="8">
    <source>
        <dbReference type="Proteomes" id="UP000246073"/>
    </source>
</evidence>